<evidence type="ECO:0000313" key="1">
    <source>
        <dbReference type="EMBL" id="KAK0498993.1"/>
    </source>
</evidence>
<dbReference type="EMBL" id="JAUEPU010000010">
    <property type="protein sequence ID" value="KAK0498993.1"/>
    <property type="molecule type" value="Genomic_DNA"/>
</dbReference>
<reference evidence="1" key="1">
    <citation type="submission" date="2023-06" db="EMBL/GenBank/DDBJ databases">
        <authorList>
            <consortium name="Lawrence Berkeley National Laboratory"/>
            <person name="Ahrendt S."/>
            <person name="Sahu N."/>
            <person name="Indic B."/>
            <person name="Wong-Bajracharya J."/>
            <person name="Merenyi Z."/>
            <person name="Ke H.-M."/>
            <person name="Monk M."/>
            <person name="Kocsube S."/>
            <person name="Drula E."/>
            <person name="Lipzen A."/>
            <person name="Balint B."/>
            <person name="Henrissat B."/>
            <person name="Andreopoulos B."/>
            <person name="Martin F.M."/>
            <person name="Harder C.B."/>
            <person name="Rigling D."/>
            <person name="Ford K.L."/>
            <person name="Foster G.D."/>
            <person name="Pangilinan J."/>
            <person name="Papanicolaou A."/>
            <person name="Barry K."/>
            <person name="LaButti K."/>
            <person name="Viragh M."/>
            <person name="Koriabine M."/>
            <person name="Yan M."/>
            <person name="Riley R."/>
            <person name="Champramary S."/>
            <person name="Plett K.L."/>
            <person name="Tsai I.J."/>
            <person name="Slot J."/>
            <person name="Sipos G."/>
            <person name="Plett J."/>
            <person name="Nagy L.G."/>
            <person name="Grigoriev I.V."/>
        </authorList>
    </citation>
    <scope>NUCLEOTIDE SEQUENCE</scope>
    <source>
        <strain evidence="1">HWK02</strain>
    </source>
</reference>
<accession>A0AA39Q9X0</accession>
<dbReference type="InterPro" id="IPR015915">
    <property type="entry name" value="Kelch-typ_b-propeller"/>
</dbReference>
<sequence>MAVSWSTTDGKIYMFSGKRPGTDYLCCEFDVCDVRTMNWESWTNSFSREFSPIGPRPPLQNASATFLSIRSWRYLFLLGGHDGTEINSKVIAFNVNTKVWFVSNPGLPARGRKPIGFVPAPPPVGPYIICGWVASPFSNDDSYLVPELYHYKLPPVQEVECLDVKQKLWELELDLQSFVAIGRRLYMFGHDRDETDVNTVYPVCIELDVLVQTYSGDLLRMAGTFCPY</sequence>
<keyword evidence="2" id="KW-1185">Reference proteome</keyword>
<dbReference type="AlphaFoldDB" id="A0AA39Q9X0"/>
<evidence type="ECO:0000313" key="2">
    <source>
        <dbReference type="Proteomes" id="UP001175228"/>
    </source>
</evidence>
<name>A0AA39Q9X0_9AGAR</name>
<protein>
    <submittedName>
        <fullName evidence="1">Uncharacterized protein</fullName>
    </submittedName>
</protein>
<proteinExistence type="predicted"/>
<dbReference type="Proteomes" id="UP001175228">
    <property type="component" value="Unassembled WGS sequence"/>
</dbReference>
<dbReference type="SUPFAM" id="SSF117281">
    <property type="entry name" value="Kelch motif"/>
    <property type="match status" value="1"/>
</dbReference>
<organism evidence="1 2">
    <name type="scientific">Armillaria luteobubalina</name>
    <dbReference type="NCBI Taxonomy" id="153913"/>
    <lineage>
        <taxon>Eukaryota</taxon>
        <taxon>Fungi</taxon>
        <taxon>Dikarya</taxon>
        <taxon>Basidiomycota</taxon>
        <taxon>Agaricomycotina</taxon>
        <taxon>Agaricomycetes</taxon>
        <taxon>Agaricomycetidae</taxon>
        <taxon>Agaricales</taxon>
        <taxon>Marasmiineae</taxon>
        <taxon>Physalacriaceae</taxon>
        <taxon>Armillaria</taxon>
    </lineage>
</organism>
<gene>
    <name evidence="1" type="ORF">EDD18DRAFT_1103443</name>
</gene>
<comment type="caution">
    <text evidence="1">The sequence shown here is derived from an EMBL/GenBank/DDBJ whole genome shotgun (WGS) entry which is preliminary data.</text>
</comment>
<dbReference type="Gene3D" id="2.120.10.80">
    <property type="entry name" value="Kelch-type beta propeller"/>
    <property type="match status" value="1"/>
</dbReference>